<organism evidence="1">
    <name type="scientific">Psilocybe cubensis</name>
    <name type="common">Psychedelic mushroom</name>
    <name type="synonym">Stropharia cubensis</name>
    <dbReference type="NCBI Taxonomy" id="181762"/>
    <lineage>
        <taxon>Eukaryota</taxon>
        <taxon>Fungi</taxon>
        <taxon>Dikarya</taxon>
        <taxon>Basidiomycota</taxon>
        <taxon>Agaricomycotina</taxon>
        <taxon>Agaricomycetes</taxon>
        <taxon>Agaricomycetidae</taxon>
        <taxon>Agaricales</taxon>
        <taxon>Agaricineae</taxon>
        <taxon>Strophariaceae</taxon>
        <taxon>Psilocybe</taxon>
    </lineage>
</organism>
<dbReference type="OrthoDB" id="10402401at2759"/>
<dbReference type="EMBL" id="JAFIQS010000023">
    <property type="protein sequence ID" value="KAG5161902.1"/>
    <property type="molecule type" value="Genomic_DNA"/>
</dbReference>
<protein>
    <recommendedName>
        <fullName evidence="2">F-box domain-containing protein</fullName>
    </recommendedName>
</protein>
<dbReference type="AlphaFoldDB" id="A0A8H7XJF6"/>
<reference evidence="1" key="1">
    <citation type="submission" date="2021-02" db="EMBL/GenBank/DDBJ databases">
        <title>Psilocybe cubensis genome.</title>
        <authorList>
            <person name="Mckernan K.J."/>
            <person name="Crawford S."/>
            <person name="Trippe A."/>
            <person name="Kane L.T."/>
            <person name="Mclaughlin S."/>
        </authorList>
    </citation>
    <scope>NUCLEOTIDE SEQUENCE [LARGE SCALE GENOMIC DNA]</scope>
    <source>
        <strain evidence="1">MGC-MH-2018</strain>
    </source>
</reference>
<sequence length="290" mass="32143">MPQLPFEILDGILEEGLKVLPLSSLSSLALTSRGFRIYANEARFSTLLPYKGHVGHDCDGTIRRLDSLADVIRTGHSIPTLPGVGDFVTSFQLKVTGYATALQRVLDSQSIPFIFANIFRPSPLYTSVNKPRSLMLSLHPFEWGYSSDVRIHWSMLHDGFRGEFANLLCLSDLDELHLRQIKGVPSSFLQGSKVKHLNFRGVSLQSSVSGKSAPINLQSLSIDHFISFQDLVQLCFNSSFSPPPQSFRSLTNASLQVNHAEDMDTLNDILGNAPHIQHLGILLHYMGPSE</sequence>
<name>A0A8H7XJF6_PSICU</name>
<gene>
    <name evidence="1" type="ORF">JR316_013190</name>
</gene>
<proteinExistence type="predicted"/>
<evidence type="ECO:0000313" key="1">
    <source>
        <dbReference type="EMBL" id="KAG5161902.1"/>
    </source>
</evidence>
<evidence type="ECO:0008006" key="2">
    <source>
        <dbReference type="Google" id="ProtNLM"/>
    </source>
</evidence>
<accession>A0A8H7XJF6</accession>
<comment type="caution">
    <text evidence="1">The sequence shown here is derived from an EMBL/GenBank/DDBJ whole genome shotgun (WGS) entry which is preliminary data.</text>
</comment>